<keyword evidence="10" id="KW-1185">Reference proteome</keyword>
<evidence type="ECO:0000256" key="4">
    <source>
        <dbReference type="ARBA" id="ARBA00022481"/>
    </source>
</evidence>
<comment type="similarity">
    <text evidence="2">Belongs to the small GTPase superfamily. Rho family.</text>
</comment>
<evidence type="ECO:0000313" key="10">
    <source>
        <dbReference type="Proteomes" id="UP000887540"/>
    </source>
</evidence>
<dbReference type="FunFam" id="3.40.50.300:FF:000095">
    <property type="entry name" value="Rho-related GTP-binding protein RhoC"/>
    <property type="match status" value="1"/>
</dbReference>
<keyword evidence="7" id="KW-0472">Membrane</keyword>
<dbReference type="InterPro" id="IPR001806">
    <property type="entry name" value="Small_GTPase"/>
</dbReference>
<dbReference type="GO" id="GO:0005525">
    <property type="term" value="F:GTP binding"/>
    <property type="evidence" value="ECO:0007669"/>
    <property type="project" value="UniProtKB-KW"/>
</dbReference>
<keyword evidence="5" id="KW-0547">Nucleotide-binding</keyword>
<dbReference type="PROSITE" id="PS51420">
    <property type="entry name" value="RHO"/>
    <property type="match status" value="1"/>
</dbReference>
<dbReference type="SMART" id="SM00176">
    <property type="entry name" value="RAN"/>
    <property type="match status" value="1"/>
</dbReference>
<keyword evidence="3" id="KW-1003">Cell membrane</keyword>
<dbReference type="InterPro" id="IPR005225">
    <property type="entry name" value="Small_GTP-bd"/>
</dbReference>
<dbReference type="NCBIfam" id="TIGR00231">
    <property type="entry name" value="small_GTP"/>
    <property type="match status" value="1"/>
</dbReference>
<comment type="subcellular location">
    <subcellularLocation>
        <location evidence="1">Cell membrane</location>
        <topology evidence="1">Lipid-anchor</topology>
    </subcellularLocation>
</comment>
<dbReference type="GO" id="GO:0007264">
    <property type="term" value="P:small GTPase-mediated signal transduction"/>
    <property type="evidence" value="ECO:0007669"/>
    <property type="project" value="InterPro"/>
</dbReference>
<dbReference type="SMART" id="SM00173">
    <property type="entry name" value="RAS"/>
    <property type="match status" value="1"/>
</dbReference>
<dbReference type="SMART" id="SM00175">
    <property type="entry name" value="RAB"/>
    <property type="match status" value="1"/>
</dbReference>
<dbReference type="PROSITE" id="PS51419">
    <property type="entry name" value="RAB"/>
    <property type="match status" value="1"/>
</dbReference>
<reference evidence="11" key="1">
    <citation type="submission" date="2022-11" db="UniProtKB">
        <authorList>
            <consortium name="WormBaseParasite"/>
        </authorList>
    </citation>
    <scope>IDENTIFICATION</scope>
</reference>
<dbReference type="Pfam" id="PF00071">
    <property type="entry name" value="Ras"/>
    <property type="match status" value="1"/>
</dbReference>
<dbReference type="InterPro" id="IPR027417">
    <property type="entry name" value="P-loop_NTPase"/>
</dbReference>
<keyword evidence="9" id="KW-0636">Prenylation</keyword>
<keyword evidence="4" id="KW-0488">Methylation</keyword>
<accession>A0A914DNT0</accession>
<dbReference type="SMART" id="SM00174">
    <property type="entry name" value="RHO"/>
    <property type="match status" value="1"/>
</dbReference>
<protein>
    <submittedName>
        <fullName evidence="11">Uncharacterized protein</fullName>
    </submittedName>
</protein>
<name>A0A914DNT0_9BILA</name>
<dbReference type="Proteomes" id="UP000887540">
    <property type="component" value="Unplaced"/>
</dbReference>
<dbReference type="InterPro" id="IPR003578">
    <property type="entry name" value="Small_GTPase_Rho"/>
</dbReference>
<evidence type="ECO:0000256" key="1">
    <source>
        <dbReference type="ARBA" id="ARBA00004193"/>
    </source>
</evidence>
<evidence type="ECO:0000256" key="5">
    <source>
        <dbReference type="ARBA" id="ARBA00022741"/>
    </source>
</evidence>
<sequence>MDSEKCIHKKLIIVGDGGCGKTCMLIVFSKDQFPDLYVPTVFENNVSEVVIDNKRVELALWDTAGQEDYDRLRPLSYPDTDVVLMCFSIDSHDTLANITERWMPEVRHFCPNVPIVLVGNKKDLRDKTEIIEDLGHFKRGPVRFEEGQAVANEIGAYAYLECSAKTKEGIREVFKRATEASLLQKKRRKRLCFIL</sequence>
<dbReference type="AlphaFoldDB" id="A0A914DNT0"/>
<evidence type="ECO:0000256" key="8">
    <source>
        <dbReference type="ARBA" id="ARBA00023288"/>
    </source>
</evidence>
<evidence type="ECO:0000256" key="9">
    <source>
        <dbReference type="ARBA" id="ARBA00023289"/>
    </source>
</evidence>
<dbReference type="PRINTS" id="PR00449">
    <property type="entry name" value="RASTRNSFRMNG"/>
</dbReference>
<dbReference type="PROSITE" id="PS51421">
    <property type="entry name" value="RAS"/>
    <property type="match status" value="1"/>
</dbReference>
<evidence type="ECO:0000256" key="3">
    <source>
        <dbReference type="ARBA" id="ARBA00022475"/>
    </source>
</evidence>
<keyword evidence="8" id="KW-0449">Lipoprotein</keyword>
<organism evidence="10 11">
    <name type="scientific">Acrobeloides nanus</name>
    <dbReference type="NCBI Taxonomy" id="290746"/>
    <lineage>
        <taxon>Eukaryota</taxon>
        <taxon>Metazoa</taxon>
        <taxon>Ecdysozoa</taxon>
        <taxon>Nematoda</taxon>
        <taxon>Chromadorea</taxon>
        <taxon>Rhabditida</taxon>
        <taxon>Tylenchina</taxon>
        <taxon>Cephalobomorpha</taxon>
        <taxon>Cephaloboidea</taxon>
        <taxon>Cephalobidae</taxon>
        <taxon>Acrobeloides</taxon>
    </lineage>
</organism>
<dbReference type="SUPFAM" id="SSF52540">
    <property type="entry name" value="P-loop containing nucleoside triphosphate hydrolases"/>
    <property type="match status" value="1"/>
</dbReference>
<keyword evidence="6" id="KW-0342">GTP-binding</keyword>
<dbReference type="Gene3D" id="3.40.50.300">
    <property type="entry name" value="P-loop containing nucleotide triphosphate hydrolases"/>
    <property type="match status" value="1"/>
</dbReference>
<evidence type="ECO:0000256" key="6">
    <source>
        <dbReference type="ARBA" id="ARBA00023134"/>
    </source>
</evidence>
<evidence type="ECO:0000256" key="2">
    <source>
        <dbReference type="ARBA" id="ARBA00010142"/>
    </source>
</evidence>
<evidence type="ECO:0000256" key="7">
    <source>
        <dbReference type="ARBA" id="ARBA00023136"/>
    </source>
</evidence>
<dbReference type="PANTHER" id="PTHR24072">
    <property type="entry name" value="RHO FAMILY GTPASE"/>
    <property type="match status" value="1"/>
</dbReference>
<evidence type="ECO:0000313" key="11">
    <source>
        <dbReference type="WBParaSite" id="ACRNAN_scaffold3040.g17238.t1"/>
    </source>
</evidence>
<proteinExistence type="inferred from homology"/>
<dbReference type="GO" id="GO:0003924">
    <property type="term" value="F:GTPase activity"/>
    <property type="evidence" value="ECO:0007669"/>
    <property type="project" value="InterPro"/>
</dbReference>
<dbReference type="GO" id="GO:0000915">
    <property type="term" value="P:actomyosin contractile ring assembly"/>
    <property type="evidence" value="ECO:0007669"/>
    <property type="project" value="UniProtKB-ARBA"/>
</dbReference>
<dbReference type="WBParaSite" id="ACRNAN_scaffold3040.g17238.t1">
    <property type="protein sequence ID" value="ACRNAN_scaffold3040.g17238.t1"/>
    <property type="gene ID" value="ACRNAN_scaffold3040.g17238"/>
</dbReference>
<dbReference type="GO" id="GO:0032154">
    <property type="term" value="C:cleavage furrow"/>
    <property type="evidence" value="ECO:0007669"/>
    <property type="project" value="UniProtKB-ARBA"/>
</dbReference>